<accession>A0A1G1TEA4</accession>
<dbReference type="Proteomes" id="UP000177506">
    <property type="component" value="Unassembled WGS sequence"/>
</dbReference>
<evidence type="ECO:0000256" key="2">
    <source>
        <dbReference type="ARBA" id="ARBA00022448"/>
    </source>
</evidence>
<dbReference type="NCBIfam" id="TIGR04056">
    <property type="entry name" value="OMP_RagA_SusC"/>
    <property type="match status" value="1"/>
</dbReference>
<keyword evidence="2 8" id="KW-0813">Transport</keyword>
<evidence type="ECO:0000256" key="1">
    <source>
        <dbReference type="ARBA" id="ARBA00004571"/>
    </source>
</evidence>
<evidence type="ECO:0000256" key="9">
    <source>
        <dbReference type="SAM" id="SignalP"/>
    </source>
</evidence>
<dbReference type="InterPro" id="IPR039426">
    <property type="entry name" value="TonB-dep_rcpt-like"/>
</dbReference>
<dbReference type="AlphaFoldDB" id="A0A1G1TEA4"/>
<dbReference type="InterPro" id="IPR008969">
    <property type="entry name" value="CarboxyPept-like_regulatory"/>
</dbReference>
<dbReference type="InterPro" id="IPR037066">
    <property type="entry name" value="Plug_dom_sf"/>
</dbReference>
<comment type="subcellular location">
    <subcellularLocation>
        <location evidence="1 8">Cell outer membrane</location>
        <topology evidence="1 8">Multi-pass membrane protein</topology>
    </subcellularLocation>
</comment>
<keyword evidence="5" id="KW-0798">TonB box</keyword>
<feature type="signal peptide" evidence="9">
    <location>
        <begin position="1"/>
        <end position="22"/>
    </location>
</feature>
<evidence type="ECO:0000256" key="4">
    <source>
        <dbReference type="ARBA" id="ARBA00022692"/>
    </source>
</evidence>
<dbReference type="InterPro" id="IPR023996">
    <property type="entry name" value="TonB-dep_OMP_SusC/RagA"/>
</dbReference>
<sequence>MWRLALPAALSCLPLQPLLAHRATPDELRQPALAAGPVSGRIVDEKGGGLPGVNVIVKGTSVGTQTNVDGRYTIEVPDGATLVFSYVGYASQEVVVGSRTTVDAALAVDSNALADVVVVGYLAQDRQNVSSAVGALNVKEATKMPVPTITQALQGQVAGVQVQGSGGPGDAPVIVIRGPGSAGNSSSAPLYVIDGLWTDNIRDLNPNDIATLNILKDASSTAIYGARGANGVIQITTKRGKAGTPTIGINAYAGVDNVYKRYKLANASEWADRAVQAYANAGLNPLSAGQNSLAGAVKGTGGAFNPNIDTDWQKEFFQTGRVEDYNVNFSGGSTGEKSASNYLISGEYFHQEGIVKGPDFKRYSLRLNSGLTKGKFRFQENAQLTHLNTVLLNGFPFIDVLTFLPTIPVYDPANLGGFGTGSTALNTFATNPVGAQQLLRRTQSDNRLAGNFTVDYSIFDFLTYRLNLALDGHTYSNADAQQLGILRQNTQINTSSLTEFLGYDLFTMAENTLNFNKSIGEHHVNALVGYSERDTRYHNVSAQTQNFSPLPQYYFQLSAGQNVGVVTGLEGRITNRSYFSQVTYDYKNRYLASGSFRRDGSSRFAEQNRYGNFGAASLGYRISEETFFQNALPMVNNLKLRASYGIIGNDQLSGDYFGAYLPTPNINQNVNYVLGAGQTITNGRDQVVLASDNLQWEERRTKDVGLDAAFLDNRLTLTADYYVSETRKALAPIVVPIYTGNFGTVFQNAGNLENRGFELGLGYHETKNAFTYGIDANLTTLRNRVTALPNPGQTLVDGQGLTSTSVGTSVGSFFLIPMAGIFQSQDEVNAYKNAAGTVIQPYASAGDVKYTDVNGDGVIDSKDRTQVGSPFPTLQYGLTLTAGYKGFDLSVFWQGVSGNQIYNNSKYALERYDGPSNYEADVQPWSTTNPSNSNARLLQGGGAGNLGLAAASNALYNTTRWLENGAYLRLKNVQLGYTFPKTMMAWAPSLGSLRVYVTGRNIVTFTKYSGYDPEITGTGYFSRGVDNSAYPNVRTFTGGIQATF</sequence>
<keyword evidence="7 8" id="KW-0998">Cell outer membrane</keyword>
<evidence type="ECO:0000256" key="3">
    <source>
        <dbReference type="ARBA" id="ARBA00022452"/>
    </source>
</evidence>
<dbReference type="Gene3D" id="2.40.170.20">
    <property type="entry name" value="TonB-dependent receptor, beta-barrel domain"/>
    <property type="match status" value="1"/>
</dbReference>
<evidence type="ECO:0000256" key="6">
    <source>
        <dbReference type="ARBA" id="ARBA00023136"/>
    </source>
</evidence>
<dbReference type="PROSITE" id="PS52016">
    <property type="entry name" value="TONB_DEPENDENT_REC_3"/>
    <property type="match status" value="1"/>
</dbReference>
<comment type="caution">
    <text evidence="11">The sequence shown here is derived from an EMBL/GenBank/DDBJ whole genome shotgun (WGS) entry which is preliminary data.</text>
</comment>
<dbReference type="InterPro" id="IPR036942">
    <property type="entry name" value="Beta-barrel_TonB_sf"/>
</dbReference>
<evidence type="ECO:0000256" key="8">
    <source>
        <dbReference type="PROSITE-ProRule" id="PRU01360"/>
    </source>
</evidence>
<feature type="domain" description="TonB-dependent receptor-like beta-barrel" evidence="10">
    <location>
        <begin position="419"/>
        <end position="872"/>
    </location>
</feature>
<gene>
    <name evidence="11" type="ORF">BEN49_09440</name>
</gene>
<evidence type="ECO:0000259" key="10">
    <source>
        <dbReference type="Pfam" id="PF00593"/>
    </source>
</evidence>
<dbReference type="Gene3D" id="2.60.40.1120">
    <property type="entry name" value="Carboxypeptidase-like, regulatory domain"/>
    <property type="match status" value="1"/>
</dbReference>
<dbReference type="EMBL" id="MDZA01000306">
    <property type="protein sequence ID" value="OGX89209.1"/>
    <property type="molecule type" value="Genomic_DNA"/>
</dbReference>
<keyword evidence="4 8" id="KW-0812">Transmembrane</keyword>
<name>A0A1G1TEA4_9BACT</name>
<dbReference type="InterPro" id="IPR000531">
    <property type="entry name" value="Beta-barrel_TonB"/>
</dbReference>
<evidence type="ECO:0000256" key="7">
    <source>
        <dbReference type="ARBA" id="ARBA00023237"/>
    </source>
</evidence>
<organism evidence="11 12">
    <name type="scientific">Hymenobacter coccineus</name>
    <dbReference type="NCBI Taxonomy" id="1908235"/>
    <lineage>
        <taxon>Bacteria</taxon>
        <taxon>Pseudomonadati</taxon>
        <taxon>Bacteroidota</taxon>
        <taxon>Cytophagia</taxon>
        <taxon>Cytophagales</taxon>
        <taxon>Hymenobacteraceae</taxon>
        <taxon>Hymenobacter</taxon>
    </lineage>
</organism>
<keyword evidence="3 8" id="KW-1134">Transmembrane beta strand</keyword>
<keyword evidence="6 8" id="KW-0472">Membrane</keyword>
<dbReference type="SUPFAM" id="SSF49464">
    <property type="entry name" value="Carboxypeptidase regulatory domain-like"/>
    <property type="match status" value="1"/>
</dbReference>
<protein>
    <recommendedName>
        <fullName evidence="10">TonB-dependent receptor-like beta-barrel domain-containing protein</fullName>
    </recommendedName>
</protein>
<evidence type="ECO:0000256" key="5">
    <source>
        <dbReference type="ARBA" id="ARBA00023077"/>
    </source>
</evidence>
<feature type="chain" id="PRO_5009579325" description="TonB-dependent receptor-like beta-barrel domain-containing protein" evidence="9">
    <location>
        <begin position="23"/>
        <end position="1044"/>
    </location>
</feature>
<dbReference type="Gene3D" id="2.170.130.10">
    <property type="entry name" value="TonB-dependent receptor, plug domain"/>
    <property type="match status" value="1"/>
</dbReference>
<dbReference type="NCBIfam" id="TIGR04057">
    <property type="entry name" value="SusC_RagA_signa"/>
    <property type="match status" value="1"/>
</dbReference>
<dbReference type="Pfam" id="PF00593">
    <property type="entry name" value="TonB_dep_Rec_b-barrel"/>
    <property type="match status" value="1"/>
</dbReference>
<evidence type="ECO:0000313" key="12">
    <source>
        <dbReference type="Proteomes" id="UP000177506"/>
    </source>
</evidence>
<keyword evidence="9" id="KW-0732">Signal</keyword>
<dbReference type="InterPro" id="IPR023997">
    <property type="entry name" value="TonB-dep_OMP_SusC/RagA_CS"/>
</dbReference>
<evidence type="ECO:0000313" key="11">
    <source>
        <dbReference type="EMBL" id="OGX89209.1"/>
    </source>
</evidence>
<dbReference type="GO" id="GO:0009279">
    <property type="term" value="C:cell outer membrane"/>
    <property type="evidence" value="ECO:0007669"/>
    <property type="project" value="UniProtKB-SubCell"/>
</dbReference>
<dbReference type="Pfam" id="PF13715">
    <property type="entry name" value="CarbopepD_reg_2"/>
    <property type="match status" value="1"/>
</dbReference>
<proteinExistence type="inferred from homology"/>
<comment type="similarity">
    <text evidence="8">Belongs to the TonB-dependent receptor family.</text>
</comment>
<keyword evidence="12" id="KW-1185">Reference proteome</keyword>
<reference evidence="11 12" key="1">
    <citation type="submission" date="2016-08" db="EMBL/GenBank/DDBJ databases">
        <title>Hymenobacter coccineus sp. nov., Hymenobacter lapidarius sp. nov. and Hymenobacter glacialis sp. nov., isolated from Antarctic soil.</title>
        <authorList>
            <person name="Sedlacek I."/>
            <person name="Kralova S."/>
            <person name="Kyrova K."/>
            <person name="Maslanova I."/>
            <person name="Stankova E."/>
            <person name="Vrbovska V."/>
            <person name="Nemec M."/>
            <person name="Bartak M."/>
            <person name="Svec P."/>
            <person name="Busse H.-J."/>
            <person name="Pantucek R."/>
        </authorList>
    </citation>
    <scope>NUCLEOTIDE SEQUENCE [LARGE SCALE GENOMIC DNA]</scope>
    <source>
        <strain evidence="11 12">CCM 8649</strain>
    </source>
</reference>
<dbReference type="SUPFAM" id="SSF56935">
    <property type="entry name" value="Porins"/>
    <property type="match status" value="1"/>
</dbReference>